<dbReference type="AlphaFoldDB" id="M7BEW4"/>
<dbReference type="EMBL" id="KB576442">
    <property type="protein sequence ID" value="EMP26752.1"/>
    <property type="molecule type" value="Genomic_DNA"/>
</dbReference>
<keyword evidence="2" id="KW-1185">Reference proteome</keyword>
<sequence length="70" mass="7975">MKLSKAQYDEIAQFLGHVQPTRQSLRKLKERFPRDDGKTTIDLSGAKISPYILSSAMFLAFSNYNLLLVL</sequence>
<dbReference type="Proteomes" id="UP000031443">
    <property type="component" value="Unassembled WGS sequence"/>
</dbReference>
<organism evidence="1 2">
    <name type="scientific">Chelonia mydas</name>
    <name type="common">Green sea-turtle</name>
    <name type="synonym">Chelonia agassizi</name>
    <dbReference type="NCBI Taxonomy" id="8469"/>
    <lineage>
        <taxon>Eukaryota</taxon>
        <taxon>Metazoa</taxon>
        <taxon>Chordata</taxon>
        <taxon>Craniata</taxon>
        <taxon>Vertebrata</taxon>
        <taxon>Euteleostomi</taxon>
        <taxon>Archelosauria</taxon>
        <taxon>Testudinata</taxon>
        <taxon>Testudines</taxon>
        <taxon>Cryptodira</taxon>
        <taxon>Durocryptodira</taxon>
        <taxon>Americhelydia</taxon>
        <taxon>Chelonioidea</taxon>
        <taxon>Cheloniidae</taxon>
        <taxon>Chelonia</taxon>
    </lineage>
</organism>
<accession>M7BEW4</accession>
<proteinExistence type="predicted"/>
<evidence type="ECO:0000313" key="1">
    <source>
        <dbReference type="EMBL" id="EMP26752.1"/>
    </source>
</evidence>
<name>M7BEW4_CHEMY</name>
<protein>
    <submittedName>
        <fullName evidence="1">Uncharacterized protein</fullName>
    </submittedName>
</protein>
<gene>
    <name evidence="1" type="ORF">UY3_16152</name>
</gene>
<evidence type="ECO:0000313" key="2">
    <source>
        <dbReference type="Proteomes" id="UP000031443"/>
    </source>
</evidence>
<reference evidence="2" key="1">
    <citation type="journal article" date="2013" name="Nat. Genet.">
        <title>The draft genomes of soft-shell turtle and green sea turtle yield insights into the development and evolution of the turtle-specific body plan.</title>
        <authorList>
            <person name="Wang Z."/>
            <person name="Pascual-Anaya J."/>
            <person name="Zadissa A."/>
            <person name="Li W."/>
            <person name="Niimura Y."/>
            <person name="Huang Z."/>
            <person name="Li C."/>
            <person name="White S."/>
            <person name="Xiong Z."/>
            <person name="Fang D."/>
            <person name="Wang B."/>
            <person name="Ming Y."/>
            <person name="Chen Y."/>
            <person name="Zheng Y."/>
            <person name="Kuraku S."/>
            <person name="Pignatelli M."/>
            <person name="Herrero J."/>
            <person name="Beal K."/>
            <person name="Nozawa M."/>
            <person name="Li Q."/>
            <person name="Wang J."/>
            <person name="Zhang H."/>
            <person name="Yu L."/>
            <person name="Shigenobu S."/>
            <person name="Wang J."/>
            <person name="Liu J."/>
            <person name="Flicek P."/>
            <person name="Searle S."/>
            <person name="Wang J."/>
            <person name="Kuratani S."/>
            <person name="Yin Y."/>
            <person name="Aken B."/>
            <person name="Zhang G."/>
            <person name="Irie N."/>
        </authorList>
    </citation>
    <scope>NUCLEOTIDE SEQUENCE [LARGE SCALE GENOMIC DNA]</scope>
</reference>